<dbReference type="Proteomes" id="UP000245838">
    <property type="component" value="Plasmid psg2"/>
</dbReference>
<proteinExistence type="predicted"/>
<dbReference type="AlphaFoldDB" id="Q2NQ13"/>
<reference evidence="5" key="3">
    <citation type="submission" date="2015-05" db="EMBL/GenBank/DDBJ databases">
        <authorList>
            <person name="Goodhead I."/>
        </authorList>
    </citation>
    <scope>NUCLEOTIDE SEQUENCE [LARGE SCALE GENOMIC DNA]</scope>
    <source>
        <strain evidence="5">morsitans</strain>
        <plasmid evidence="5">psg2</plasmid>
    </source>
</reference>
<dbReference type="EMBL" id="LN854559">
    <property type="protein sequence ID" value="CRL46888.1"/>
    <property type="molecule type" value="Genomic_DNA"/>
</dbReference>
<evidence type="ECO:0000256" key="1">
    <source>
        <dbReference type="SAM" id="Phobius"/>
    </source>
</evidence>
<evidence type="ECO:0000313" key="4">
    <source>
        <dbReference type="Proteomes" id="UP000001932"/>
    </source>
</evidence>
<feature type="transmembrane region" description="Helical" evidence="1">
    <location>
        <begin position="139"/>
        <end position="161"/>
    </location>
</feature>
<dbReference type="BioCyc" id="SGLO343509:SGP1_RS25315-MONOMER"/>
<protein>
    <submittedName>
        <fullName evidence="2">Uncharacterized protein</fullName>
    </submittedName>
</protein>
<accession>Q2NQ13</accession>
<reference evidence="2 4" key="1">
    <citation type="journal article" date="2006" name="Genome Res.">
        <title>Massive genome erosion and functional adaptations provide insights into the symbiotic lifestyle of Sodalis glossinidius in the tsetse host.</title>
        <authorList>
            <person name="Toh H."/>
            <person name="Weiss B.L."/>
            <person name="Perkin S.A.H."/>
            <person name="Yamashita A."/>
            <person name="Oshima K."/>
            <person name="Hattori M."/>
            <person name="Aksoy S."/>
        </authorList>
    </citation>
    <scope>NUCLEOTIDE SEQUENCE [LARGE SCALE GENOMIC DNA]</scope>
    <source>
        <strain evidence="4">morsitans</strain>
        <strain evidence="2">Morsitans</strain>
        <plasmid evidence="2 4">pSG2</plasmid>
    </source>
</reference>
<geneLocation type="plasmid" evidence="5">
    <name>psg2</name>
</geneLocation>
<dbReference type="OrthoDB" id="7006058at2"/>
<dbReference type="HOGENOM" id="CLU_118517_0_0_6"/>
<evidence type="ECO:0000313" key="5">
    <source>
        <dbReference type="Proteomes" id="UP000245838"/>
    </source>
</evidence>
<dbReference type="Proteomes" id="UP000001932">
    <property type="component" value="Plasmid pSG2"/>
</dbReference>
<evidence type="ECO:0000313" key="3">
    <source>
        <dbReference type="EMBL" id="CRL46888.1"/>
    </source>
</evidence>
<keyword evidence="2" id="KW-0614">Plasmid</keyword>
<keyword evidence="1" id="KW-0472">Membrane</keyword>
<evidence type="ECO:0000313" key="2">
    <source>
        <dbReference type="EMBL" id="BAE75762.1"/>
    </source>
</evidence>
<reference evidence="3" key="2">
    <citation type="submission" date="2015-05" db="EMBL/GenBank/DDBJ databases">
        <authorList>
            <person name="Wang D.B."/>
            <person name="Wang M."/>
        </authorList>
    </citation>
    <scope>NUCLEOTIDE SEQUENCE</scope>
    <source>
        <strain evidence="3">B4</strain>
    </source>
</reference>
<gene>
    <name evidence="2" type="ordered locus">SGP2_0001</name>
    <name evidence="3" type="ORF">SGGMMB4_05857</name>
</gene>
<geneLocation type="plasmid" evidence="2 4">
    <name>pSG2</name>
</geneLocation>
<sequence length="220" mass="25455">MSQENKTPRIARDTLITELLGDLGVVHDEIKKPPSKIENFLADSIRLVAKSVNDVESTAEKIKTETQEFLSKKELENHKISSQEVSLGEIELLKTKISQTINNAVEKSIGEPLFESKETINKLNNQLHNSISPMPRSGWATIIILIFVSTFFGMFSLFSYLKNISLQQKNMELQQDINFENRRFAYHMEVINRLPKNTQAQYDEEKKKFIKDMEKRIHQD</sequence>
<dbReference type="EMBL" id="AP008234">
    <property type="protein sequence ID" value="BAE75762.1"/>
    <property type="molecule type" value="Genomic_DNA"/>
</dbReference>
<dbReference type="KEGG" id="sgl:SGP2_0001"/>
<dbReference type="eggNOG" id="ENOG502ZI5M">
    <property type="taxonomic scope" value="Bacteria"/>
</dbReference>
<keyword evidence="4" id="KW-1185">Reference proteome</keyword>
<dbReference type="RefSeq" id="WP_011279239.1">
    <property type="nucleotide sequence ID" value="NC_007714.1"/>
</dbReference>
<keyword evidence="1" id="KW-0812">Transmembrane</keyword>
<name>Q2NQ13_SODGM</name>
<keyword evidence="1" id="KW-1133">Transmembrane helix</keyword>
<organism evidence="2 4">
    <name type="scientific">Sodalis glossinidius (strain morsitans)</name>
    <dbReference type="NCBI Taxonomy" id="343509"/>
    <lineage>
        <taxon>Bacteria</taxon>
        <taxon>Pseudomonadati</taxon>
        <taxon>Pseudomonadota</taxon>
        <taxon>Gammaproteobacteria</taxon>
        <taxon>Enterobacterales</taxon>
        <taxon>Bruguierivoracaceae</taxon>
        <taxon>Sodalis</taxon>
    </lineage>
</organism>